<feature type="signal peptide" evidence="2">
    <location>
        <begin position="1"/>
        <end position="26"/>
    </location>
</feature>
<evidence type="ECO:0000256" key="2">
    <source>
        <dbReference type="SAM" id="SignalP"/>
    </source>
</evidence>
<evidence type="ECO:0000256" key="1">
    <source>
        <dbReference type="SAM" id="MobiDB-lite"/>
    </source>
</evidence>
<gene>
    <name evidence="4" type="ORF">Daus18300_011731</name>
</gene>
<name>A0ABR3W5H6_9PEZI</name>
<keyword evidence="2" id="KW-0732">Signal</keyword>
<dbReference type="PANTHER" id="PTHR47190">
    <property type="entry name" value="DEHYDROGENASE, PUTATIVE-RELATED"/>
    <property type="match status" value="1"/>
</dbReference>
<dbReference type="Proteomes" id="UP001583177">
    <property type="component" value="Unassembled WGS sequence"/>
</dbReference>
<feature type="chain" id="PRO_5047522778" description="Cellobiose dehydrogenase-like cytochrome domain-containing protein" evidence="2">
    <location>
        <begin position="27"/>
        <end position="280"/>
    </location>
</feature>
<comment type="caution">
    <text evidence="4">The sequence shown here is derived from an EMBL/GenBank/DDBJ whole genome shotgun (WGS) entry which is preliminary data.</text>
</comment>
<keyword evidence="5" id="KW-1185">Reference proteome</keyword>
<dbReference type="EMBL" id="JAWRVE010000147">
    <property type="protein sequence ID" value="KAL1853608.1"/>
    <property type="molecule type" value="Genomic_DNA"/>
</dbReference>
<evidence type="ECO:0000259" key="3">
    <source>
        <dbReference type="Pfam" id="PF16010"/>
    </source>
</evidence>
<reference evidence="4 5" key="1">
    <citation type="journal article" date="2024" name="IMA Fungus">
        <title>IMA Genome - F19 : A genome assembly and annotation guide to empower mycologists, including annotated draft genome sequences of Ceratocystis pirilliformis, Diaporthe australafricana, Fusarium ophioides, Paecilomyces lecythidis, and Sporothrix stenoceras.</title>
        <authorList>
            <person name="Aylward J."/>
            <person name="Wilson A.M."/>
            <person name="Visagie C.M."/>
            <person name="Spraker J."/>
            <person name="Barnes I."/>
            <person name="Buitendag C."/>
            <person name="Ceriani C."/>
            <person name="Del Mar Angel L."/>
            <person name="du Plessis D."/>
            <person name="Fuchs T."/>
            <person name="Gasser K."/>
            <person name="Kramer D."/>
            <person name="Li W."/>
            <person name="Munsamy K."/>
            <person name="Piso A."/>
            <person name="Price J.L."/>
            <person name="Sonnekus B."/>
            <person name="Thomas C."/>
            <person name="van der Nest A."/>
            <person name="van Dijk A."/>
            <person name="van Heerden A."/>
            <person name="van Vuuren N."/>
            <person name="Yilmaz N."/>
            <person name="Duong T.A."/>
            <person name="van der Merwe N.A."/>
            <person name="Wingfield M.J."/>
            <person name="Wingfield B.D."/>
        </authorList>
    </citation>
    <scope>NUCLEOTIDE SEQUENCE [LARGE SCALE GENOMIC DNA]</scope>
    <source>
        <strain evidence="4 5">CMW 18300</strain>
    </source>
</reference>
<dbReference type="PANTHER" id="PTHR47190:SF1">
    <property type="entry name" value="GLUCOSE-METHANOL-CHOLINE OXIDOREDUCTASE N-TERMINAL DOMAIN-CONTAINING PROTEIN"/>
    <property type="match status" value="1"/>
</dbReference>
<dbReference type="SUPFAM" id="SSF49344">
    <property type="entry name" value="CBD9-like"/>
    <property type="match status" value="1"/>
</dbReference>
<evidence type="ECO:0000313" key="4">
    <source>
        <dbReference type="EMBL" id="KAL1853608.1"/>
    </source>
</evidence>
<dbReference type="InterPro" id="IPR015920">
    <property type="entry name" value="Cellobiose_DH-like_cyt"/>
</dbReference>
<sequence length="280" mass="28994">MARHFSLEKLLRLSLVLLLLPVNTVAQDDDEPTSSTSQVSTAFTEAVTGLTMELFFGARTTFGFAMTMPETPVDSFIGQMSFPLINGAGWGAIGLTGDMENNFFLAAWSDGAGSVMASFRQGTNEDDPPEVVGNFAVRPIAEATAVNSTFLTFTFLCEGCMDSALGLGAEATLADGVMGWALSEQAVANQGSPDAQLGFHERGFGPFTMRLGQARSASFDTVAAQAGGAITASGNASPVALNVAGGGGENEQGDDEGEDDDESGGNAAIGQSDNEDEDDD</sequence>
<organism evidence="4 5">
    <name type="scientific">Diaporthe australafricana</name>
    <dbReference type="NCBI Taxonomy" id="127596"/>
    <lineage>
        <taxon>Eukaryota</taxon>
        <taxon>Fungi</taxon>
        <taxon>Dikarya</taxon>
        <taxon>Ascomycota</taxon>
        <taxon>Pezizomycotina</taxon>
        <taxon>Sordariomycetes</taxon>
        <taxon>Sordariomycetidae</taxon>
        <taxon>Diaporthales</taxon>
        <taxon>Diaporthaceae</taxon>
        <taxon>Diaporthe</taxon>
    </lineage>
</organism>
<accession>A0ABR3W5H6</accession>
<dbReference type="InterPro" id="IPR053208">
    <property type="entry name" value="GMC_Oxidoreductase_CD"/>
</dbReference>
<protein>
    <recommendedName>
        <fullName evidence="3">Cellobiose dehydrogenase-like cytochrome domain-containing protein</fullName>
    </recommendedName>
</protein>
<feature type="region of interest" description="Disordered" evidence="1">
    <location>
        <begin position="232"/>
        <end position="280"/>
    </location>
</feature>
<evidence type="ECO:0000313" key="5">
    <source>
        <dbReference type="Proteomes" id="UP001583177"/>
    </source>
</evidence>
<feature type="domain" description="Cellobiose dehydrogenase-like cytochrome" evidence="3">
    <location>
        <begin position="43"/>
        <end position="220"/>
    </location>
</feature>
<dbReference type="Pfam" id="PF16010">
    <property type="entry name" value="CDH-cyt"/>
    <property type="match status" value="1"/>
</dbReference>
<dbReference type="CDD" id="cd09630">
    <property type="entry name" value="CDH_like_cytochrome"/>
    <property type="match status" value="1"/>
</dbReference>
<feature type="compositionally biased region" description="Acidic residues" evidence="1">
    <location>
        <begin position="251"/>
        <end position="263"/>
    </location>
</feature>
<proteinExistence type="predicted"/>
<dbReference type="Gene3D" id="2.60.40.1210">
    <property type="entry name" value="Cellobiose dehydrogenase, cytochrome domain"/>
    <property type="match status" value="1"/>
</dbReference>